<proteinExistence type="predicted"/>
<evidence type="ECO:0000256" key="1">
    <source>
        <dbReference type="SAM" id="MobiDB-lite"/>
    </source>
</evidence>
<evidence type="ECO:0000313" key="2">
    <source>
        <dbReference type="EMBL" id="KAK4523948.1"/>
    </source>
</evidence>
<reference evidence="2 3" key="1">
    <citation type="submission" date="2022-07" db="EMBL/GenBank/DDBJ databases">
        <title>Genome-wide signatures of adaptation to extreme environments.</title>
        <authorList>
            <person name="Cho C.H."/>
            <person name="Yoon H.S."/>
        </authorList>
    </citation>
    <scope>NUCLEOTIDE SEQUENCE [LARGE SCALE GENOMIC DNA]</scope>
    <source>
        <strain evidence="2 3">108.79 E11</strain>
    </source>
</reference>
<organism evidence="2 3">
    <name type="scientific">Galdieria yellowstonensis</name>
    <dbReference type="NCBI Taxonomy" id="3028027"/>
    <lineage>
        <taxon>Eukaryota</taxon>
        <taxon>Rhodophyta</taxon>
        <taxon>Bangiophyceae</taxon>
        <taxon>Galdieriales</taxon>
        <taxon>Galdieriaceae</taxon>
        <taxon>Galdieria</taxon>
    </lineage>
</organism>
<sequence>MDDEATQARLQVGFYQDRQPTLKRNALSITKTISKGNRKKKSSEKKILSKYIKSLGCKKPNGPKEPVTYPWEDGSVSNTWKHPIIKGKEEEVTKNIVTQKLDQEVVEGTCQSEASLAHEKKKRRKRSSSLQPKASRTSLPKPKLSAVSVRKGSGRFRLSKAQIKKERRRKFCRLRKKYEKELDKQLSQSIDELYKKPCEFLVEDTLSSHHNKNEKLETSLRRKVCHFLENNNVATTTRNPKLKCNNDNEQLIRCQYNRLLSKLLPKPILK</sequence>
<protein>
    <submittedName>
        <fullName evidence="2">Uncharacterized protein</fullName>
    </submittedName>
</protein>
<dbReference type="EMBL" id="JANCYU010000020">
    <property type="protein sequence ID" value="KAK4523948.1"/>
    <property type="molecule type" value="Genomic_DNA"/>
</dbReference>
<feature type="region of interest" description="Disordered" evidence="1">
    <location>
        <begin position="112"/>
        <end position="151"/>
    </location>
</feature>
<keyword evidence="3" id="KW-1185">Reference proteome</keyword>
<gene>
    <name evidence="2" type="ORF">GAYE_SCF00G1846</name>
</gene>
<comment type="caution">
    <text evidence="2">The sequence shown here is derived from an EMBL/GenBank/DDBJ whole genome shotgun (WGS) entry which is preliminary data.</text>
</comment>
<dbReference type="AlphaFoldDB" id="A0AAV9I9F7"/>
<accession>A0AAV9I9F7</accession>
<evidence type="ECO:0000313" key="3">
    <source>
        <dbReference type="Proteomes" id="UP001300502"/>
    </source>
</evidence>
<dbReference type="Proteomes" id="UP001300502">
    <property type="component" value="Unassembled WGS sequence"/>
</dbReference>
<name>A0AAV9I9F7_9RHOD</name>